<evidence type="ECO:0000256" key="2">
    <source>
        <dbReference type="ARBA" id="ARBA00022598"/>
    </source>
</evidence>
<dbReference type="GO" id="GO:0015631">
    <property type="term" value="F:tubulin binding"/>
    <property type="evidence" value="ECO:0007669"/>
    <property type="project" value="TreeGrafter"/>
</dbReference>
<name>A0AAD8AL23_DIPPU</name>
<dbReference type="Proteomes" id="UP001233999">
    <property type="component" value="Unassembled WGS sequence"/>
</dbReference>
<dbReference type="InterPro" id="IPR004344">
    <property type="entry name" value="TTL/TTLL_fam"/>
</dbReference>
<dbReference type="Pfam" id="PF03133">
    <property type="entry name" value="TTL"/>
    <property type="match status" value="1"/>
</dbReference>
<evidence type="ECO:0000313" key="8">
    <source>
        <dbReference type="Proteomes" id="UP001233999"/>
    </source>
</evidence>
<dbReference type="GO" id="GO:0000226">
    <property type="term" value="P:microtubule cytoskeleton organization"/>
    <property type="evidence" value="ECO:0007669"/>
    <property type="project" value="TreeGrafter"/>
</dbReference>
<dbReference type="PANTHER" id="PTHR12241:SF145">
    <property type="entry name" value="TUBULIN POLYGLUTAMYLASE TTLL5"/>
    <property type="match status" value="1"/>
</dbReference>
<keyword evidence="8" id="KW-1185">Reference proteome</keyword>
<gene>
    <name evidence="7" type="ORF">L9F63_026506</name>
</gene>
<keyword evidence="2" id="KW-0436">Ligase</keyword>
<dbReference type="PANTHER" id="PTHR12241">
    <property type="entry name" value="TUBULIN POLYGLUTAMYLASE"/>
    <property type="match status" value="1"/>
</dbReference>
<feature type="non-terminal residue" evidence="7">
    <location>
        <position position="1"/>
    </location>
</feature>
<keyword evidence="3" id="KW-0547">Nucleotide-binding</keyword>
<dbReference type="AlphaFoldDB" id="A0AAD8AL23"/>
<comment type="caution">
    <text evidence="7">The sequence shown here is derived from an EMBL/GenBank/DDBJ whole genome shotgun (WGS) entry which is preliminary data.</text>
</comment>
<evidence type="ECO:0000256" key="4">
    <source>
        <dbReference type="ARBA" id="ARBA00022840"/>
    </source>
</evidence>
<evidence type="ECO:0000256" key="5">
    <source>
        <dbReference type="ARBA" id="ARBA00041448"/>
    </source>
</evidence>
<dbReference type="EMBL" id="JASPKZ010000743">
    <property type="protein sequence ID" value="KAJ9599648.1"/>
    <property type="molecule type" value="Genomic_DNA"/>
</dbReference>
<proteinExistence type="inferred from homology"/>
<comment type="catalytic activity">
    <reaction evidence="6">
        <text>L-glutamyl-[protein] + L-glutamate + ATP = gamma-L-glutamyl-L-glutamyl-[protein] + ADP + phosphate + H(+)</text>
        <dbReference type="Rhea" id="RHEA:60144"/>
        <dbReference type="Rhea" id="RHEA-COMP:10208"/>
        <dbReference type="Rhea" id="RHEA-COMP:15517"/>
        <dbReference type="ChEBI" id="CHEBI:15378"/>
        <dbReference type="ChEBI" id="CHEBI:29973"/>
        <dbReference type="ChEBI" id="CHEBI:29985"/>
        <dbReference type="ChEBI" id="CHEBI:30616"/>
        <dbReference type="ChEBI" id="CHEBI:43474"/>
        <dbReference type="ChEBI" id="CHEBI:143622"/>
        <dbReference type="ChEBI" id="CHEBI:456216"/>
    </reaction>
    <physiologicalReaction direction="left-to-right" evidence="6">
        <dbReference type="Rhea" id="RHEA:60145"/>
    </physiologicalReaction>
</comment>
<evidence type="ECO:0000256" key="6">
    <source>
        <dbReference type="ARBA" id="ARBA00049274"/>
    </source>
</evidence>
<sequence length="117" mass="12981">SDDPEAEDVGHKWTLSALLRHLRAQGTDTSLLMQRIEEVVVKAVLATAPPIISACRMFVPYPRNCFGCSQHKSIHAIIIFETFAALSKMSDLEDFDHVFDVVVYGIICGTQANCTRT</sequence>
<protein>
    <recommendedName>
        <fullName evidence="5">Tubulin--tyrosine ligase-like protein 5</fullName>
    </recommendedName>
</protein>
<dbReference type="GO" id="GO:0070740">
    <property type="term" value="F:tubulin-glutamic acid ligase activity"/>
    <property type="evidence" value="ECO:0007669"/>
    <property type="project" value="TreeGrafter"/>
</dbReference>
<reference evidence="7" key="1">
    <citation type="journal article" date="2023" name="IScience">
        <title>Live-bearing cockroach genome reveals convergent evolutionary mechanisms linked to viviparity in insects and beyond.</title>
        <authorList>
            <person name="Fouks B."/>
            <person name="Harrison M.C."/>
            <person name="Mikhailova A.A."/>
            <person name="Marchal E."/>
            <person name="English S."/>
            <person name="Carruthers M."/>
            <person name="Jennings E.C."/>
            <person name="Chiamaka E.L."/>
            <person name="Frigard R.A."/>
            <person name="Pippel M."/>
            <person name="Attardo G.M."/>
            <person name="Benoit J.B."/>
            <person name="Bornberg-Bauer E."/>
            <person name="Tobe S.S."/>
        </authorList>
    </citation>
    <scope>NUCLEOTIDE SEQUENCE</scope>
    <source>
        <strain evidence="7">Stay&amp;Tobe</strain>
    </source>
</reference>
<evidence type="ECO:0000256" key="3">
    <source>
        <dbReference type="ARBA" id="ARBA00022741"/>
    </source>
</evidence>
<keyword evidence="4" id="KW-0067">ATP-binding</keyword>
<evidence type="ECO:0000256" key="1">
    <source>
        <dbReference type="ARBA" id="ARBA00006820"/>
    </source>
</evidence>
<accession>A0AAD8AL23</accession>
<comment type="similarity">
    <text evidence="1">Belongs to the tubulin--tyrosine ligase family.</text>
</comment>
<organism evidence="7 8">
    <name type="scientific">Diploptera punctata</name>
    <name type="common">Pacific beetle cockroach</name>
    <dbReference type="NCBI Taxonomy" id="6984"/>
    <lineage>
        <taxon>Eukaryota</taxon>
        <taxon>Metazoa</taxon>
        <taxon>Ecdysozoa</taxon>
        <taxon>Arthropoda</taxon>
        <taxon>Hexapoda</taxon>
        <taxon>Insecta</taxon>
        <taxon>Pterygota</taxon>
        <taxon>Neoptera</taxon>
        <taxon>Polyneoptera</taxon>
        <taxon>Dictyoptera</taxon>
        <taxon>Blattodea</taxon>
        <taxon>Blaberoidea</taxon>
        <taxon>Blaberidae</taxon>
        <taxon>Diplopterinae</taxon>
        <taxon>Diploptera</taxon>
    </lineage>
</organism>
<evidence type="ECO:0000313" key="7">
    <source>
        <dbReference type="EMBL" id="KAJ9599648.1"/>
    </source>
</evidence>
<reference evidence="7" key="2">
    <citation type="submission" date="2023-05" db="EMBL/GenBank/DDBJ databases">
        <authorList>
            <person name="Fouks B."/>
        </authorList>
    </citation>
    <scope>NUCLEOTIDE SEQUENCE</scope>
    <source>
        <strain evidence="7">Stay&amp;Tobe</strain>
        <tissue evidence="7">Testes</tissue>
    </source>
</reference>
<dbReference type="Gene3D" id="3.30.470.20">
    <property type="entry name" value="ATP-grasp fold, B domain"/>
    <property type="match status" value="1"/>
</dbReference>
<feature type="non-terminal residue" evidence="7">
    <location>
        <position position="117"/>
    </location>
</feature>
<dbReference type="GO" id="GO:0005524">
    <property type="term" value="F:ATP binding"/>
    <property type="evidence" value="ECO:0007669"/>
    <property type="project" value="UniProtKB-KW"/>
</dbReference>
<dbReference type="GO" id="GO:0036064">
    <property type="term" value="C:ciliary basal body"/>
    <property type="evidence" value="ECO:0007669"/>
    <property type="project" value="TreeGrafter"/>
</dbReference>